<dbReference type="EC" id="6.1.1.19" evidence="11"/>
<dbReference type="Pfam" id="PF03485">
    <property type="entry name" value="Arg_tRNA_synt_N"/>
    <property type="match status" value="1"/>
</dbReference>
<dbReference type="InterPro" id="IPR005148">
    <property type="entry name" value="Arg-tRNA-synth_N"/>
</dbReference>
<feature type="short sequence motif" description="'HIGH' region" evidence="11">
    <location>
        <begin position="120"/>
        <end position="130"/>
    </location>
</feature>
<keyword evidence="6 11" id="KW-0547">Nucleotide-binding</keyword>
<organism evidence="15">
    <name type="scientific">Mesotoga infera</name>
    <dbReference type="NCBI Taxonomy" id="1236046"/>
    <lineage>
        <taxon>Bacteria</taxon>
        <taxon>Thermotogati</taxon>
        <taxon>Thermotogota</taxon>
        <taxon>Thermotogae</taxon>
        <taxon>Kosmotogales</taxon>
        <taxon>Kosmotogaceae</taxon>
        <taxon>Mesotoga</taxon>
    </lineage>
</organism>
<dbReference type="Gene3D" id="3.40.50.620">
    <property type="entry name" value="HUPs"/>
    <property type="match status" value="1"/>
</dbReference>
<dbReference type="SUPFAM" id="SSF47323">
    <property type="entry name" value="Anticodon-binding domain of a subclass of class I aminoacyl-tRNA synthetases"/>
    <property type="match status" value="1"/>
</dbReference>
<keyword evidence="5 11" id="KW-0436">Ligase</keyword>
<dbReference type="HAMAP" id="MF_00123">
    <property type="entry name" value="Arg_tRNA_synth"/>
    <property type="match status" value="1"/>
</dbReference>
<dbReference type="GO" id="GO:0005524">
    <property type="term" value="F:ATP binding"/>
    <property type="evidence" value="ECO:0007669"/>
    <property type="project" value="UniProtKB-UniRule"/>
</dbReference>
<evidence type="ECO:0000256" key="12">
    <source>
        <dbReference type="RuleBase" id="RU363038"/>
    </source>
</evidence>
<accession>A0A7C1CV87</accession>
<dbReference type="InterPro" id="IPR008909">
    <property type="entry name" value="DALR_anticod-bd"/>
</dbReference>
<reference evidence="15" key="1">
    <citation type="journal article" date="2020" name="mSystems">
        <title>Genome- and Community-Level Interaction Insights into Carbon Utilization and Element Cycling Functions of Hydrothermarchaeota in Hydrothermal Sediment.</title>
        <authorList>
            <person name="Zhou Z."/>
            <person name="Liu Y."/>
            <person name="Xu W."/>
            <person name="Pan J."/>
            <person name="Luo Z.H."/>
            <person name="Li M."/>
        </authorList>
    </citation>
    <scope>NUCLEOTIDE SEQUENCE [LARGE SCALE GENOMIC DNA]</scope>
    <source>
        <strain evidence="15">SpSt-1179</strain>
    </source>
</reference>
<evidence type="ECO:0000256" key="7">
    <source>
        <dbReference type="ARBA" id="ARBA00022840"/>
    </source>
</evidence>
<dbReference type="Pfam" id="PF00750">
    <property type="entry name" value="tRNA-synt_1d"/>
    <property type="match status" value="1"/>
</dbReference>
<dbReference type="Gene3D" id="1.10.730.10">
    <property type="entry name" value="Isoleucyl-tRNA Synthetase, Domain 1"/>
    <property type="match status" value="1"/>
</dbReference>
<dbReference type="SUPFAM" id="SSF55190">
    <property type="entry name" value="Arginyl-tRNA synthetase (ArgRS), N-terminal 'additional' domain"/>
    <property type="match status" value="1"/>
</dbReference>
<dbReference type="NCBIfam" id="TIGR00456">
    <property type="entry name" value="argS"/>
    <property type="match status" value="1"/>
</dbReference>
<evidence type="ECO:0000259" key="13">
    <source>
        <dbReference type="SMART" id="SM00836"/>
    </source>
</evidence>
<dbReference type="InterPro" id="IPR035684">
    <property type="entry name" value="ArgRS_core"/>
</dbReference>
<comment type="subunit">
    <text evidence="3 11">Monomer.</text>
</comment>
<keyword evidence="8 11" id="KW-0648">Protein biosynthesis</keyword>
<comment type="catalytic activity">
    <reaction evidence="10 11">
        <text>tRNA(Arg) + L-arginine + ATP = L-arginyl-tRNA(Arg) + AMP + diphosphate</text>
        <dbReference type="Rhea" id="RHEA:20301"/>
        <dbReference type="Rhea" id="RHEA-COMP:9658"/>
        <dbReference type="Rhea" id="RHEA-COMP:9673"/>
        <dbReference type="ChEBI" id="CHEBI:30616"/>
        <dbReference type="ChEBI" id="CHEBI:32682"/>
        <dbReference type="ChEBI" id="CHEBI:33019"/>
        <dbReference type="ChEBI" id="CHEBI:78442"/>
        <dbReference type="ChEBI" id="CHEBI:78513"/>
        <dbReference type="ChEBI" id="CHEBI:456215"/>
        <dbReference type="EC" id="6.1.1.19"/>
    </reaction>
</comment>
<keyword evidence="7 11" id="KW-0067">ATP-binding</keyword>
<evidence type="ECO:0000256" key="1">
    <source>
        <dbReference type="ARBA" id="ARBA00004496"/>
    </source>
</evidence>
<dbReference type="GO" id="GO:0004814">
    <property type="term" value="F:arginine-tRNA ligase activity"/>
    <property type="evidence" value="ECO:0007669"/>
    <property type="project" value="UniProtKB-UniRule"/>
</dbReference>
<dbReference type="CDD" id="cd00671">
    <property type="entry name" value="ArgRS_core"/>
    <property type="match status" value="1"/>
</dbReference>
<dbReference type="SMART" id="SM01016">
    <property type="entry name" value="Arg_tRNA_synt_N"/>
    <property type="match status" value="1"/>
</dbReference>
<dbReference type="InterPro" id="IPR001412">
    <property type="entry name" value="aa-tRNA-synth_I_CS"/>
</dbReference>
<evidence type="ECO:0000259" key="14">
    <source>
        <dbReference type="SMART" id="SM01016"/>
    </source>
</evidence>
<sequence>MFKEKLESSVKEAIREFAIENEKIDFKIEMPPEGFGDLSTNVAFMLSKTLKKTPREIATLISESLSKERDYSRVEVAGPGFINVDFSSKYVSSVLENILQTPDFWKKTGGTSIQLEFASANPTGPFTVGHGRQAVFGDVLYRIFFSRGYRVQREMYINDAGRQIGLLGRSLWVRYNQLLGLEEELPEDGYQGGYLIDIARDLAGEVGEQFKGVWNDDSESYFKKYALGKMLEDILGTLRTLRVEFDNVFFESSLIEDGTVKSVIETLDRKGLTYESEGAKWLRVSSFVEDDDKVLVRSNGTNTYFMTDIAYHYNKHQRNFEKVFDIWGADHMGHIPRMKAAMKSLGIEDDFLNVIIHQYVNLKREGEVVKMSTRRGEFTTLDELVEAVGVDSTRYFFAMFDPDTHMLFDIDLARQKSNDNPVFYVQYANARISNVFRTAQEKSVAVSFDSLELLDSQEDRRIIKLLTIFPEILDSVVADYRTNRLTSYLEDLSRAFHAYYNKNIIVDSANPALSGARLALCKALQNILKGGLELLGVEAPDSM</sequence>
<comment type="similarity">
    <text evidence="2 11 12">Belongs to the class-I aminoacyl-tRNA synthetase family.</text>
</comment>
<dbReference type="InterPro" id="IPR036695">
    <property type="entry name" value="Arg-tRNA-synth_N_sf"/>
</dbReference>
<dbReference type="Gene3D" id="3.30.1360.70">
    <property type="entry name" value="Arginyl tRNA synthetase N-terminal domain"/>
    <property type="match status" value="1"/>
</dbReference>
<dbReference type="FunFam" id="3.40.50.620:FF:000062">
    <property type="entry name" value="Arginine--tRNA ligase"/>
    <property type="match status" value="1"/>
</dbReference>
<dbReference type="SMART" id="SM00836">
    <property type="entry name" value="DALR_1"/>
    <property type="match status" value="1"/>
</dbReference>
<evidence type="ECO:0000256" key="11">
    <source>
        <dbReference type="HAMAP-Rule" id="MF_00123"/>
    </source>
</evidence>
<dbReference type="PANTHER" id="PTHR11956:SF5">
    <property type="entry name" value="ARGININE--TRNA LIGASE, CYTOPLASMIC"/>
    <property type="match status" value="1"/>
</dbReference>
<keyword evidence="9 11" id="KW-0030">Aminoacyl-tRNA synthetase</keyword>
<comment type="subcellular location">
    <subcellularLocation>
        <location evidence="1 11">Cytoplasm</location>
    </subcellularLocation>
</comment>
<dbReference type="EMBL" id="DSBT01000067">
    <property type="protein sequence ID" value="HDP77009.1"/>
    <property type="molecule type" value="Genomic_DNA"/>
</dbReference>
<dbReference type="FunFam" id="1.10.730.10:FF:000008">
    <property type="entry name" value="Arginine--tRNA ligase"/>
    <property type="match status" value="1"/>
</dbReference>
<evidence type="ECO:0000256" key="2">
    <source>
        <dbReference type="ARBA" id="ARBA00005594"/>
    </source>
</evidence>
<evidence type="ECO:0000313" key="15">
    <source>
        <dbReference type="EMBL" id="HDP77009.1"/>
    </source>
</evidence>
<evidence type="ECO:0000256" key="5">
    <source>
        <dbReference type="ARBA" id="ARBA00022598"/>
    </source>
</evidence>
<evidence type="ECO:0000256" key="6">
    <source>
        <dbReference type="ARBA" id="ARBA00022741"/>
    </source>
</evidence>
<dbReference type="InterPro" id="IPR001278">
    <property type="entry name" value="Arg-tRNA-ligase"/>
</dbReference>
<evidence type="ECO:0000256" key="9">
    <source>
        <dbReference type="ARBA" id="ARBA00023146"/>
    </source>
</evidence>
<dbReference type="PANTHER" id="PTHR11956">
    <property type="entry name" value="ARGINYL-TRNA SYNTHETASE"/>
    <property type="match status" value="1"/>
</dbReference>
<dbReference type="InterPro" id="IPR014729">
    <property type="entry name" value="Rossmann-like_a/b/a_fold"/>
</dbReference>
<comment type="caution">
    <text evidence="15">The sequence shown here is derived from an EMBL/GenBank/DDBJ whole genome shotgun (WGS) entry which is preliminary data.</text>
</comment>
<evidence type="ECO:0000256" key="3">
    <source>
        <dbReference type="ARBA" id="ARBA00011245"/>
    </source>
</evidence>
<keyword evidence="4 11" id="KW-0963">Cytoplasm</keyword>
<feature type="domain" description="DALR anticodon binding" evidence="13">
    <location>
        <begin position="425"/>
        <end position="543"/>
    </location>
</feature>
<protein>
    <recommendedName>
        <fullName evidence="11">Arginine--tRNA ligase</fullName>
        <ecNumber evidence="11">6.1.1.19</ecNumber>
    </recommendedName>
    <alternativeName>
        <fullName evidence="11">Arginyl-tRNA synthetase</fullName>
        <shortName evidence="11">ArgRS</shortName>
    </alternativeName>
</protein>
<dbReference type="Proteomes" id="UP000886198">
    <property type="component" value="Unassembled WGS sequence"/>
</dbReference>
<proteinExistence type="inferred from homology"/>
<dbReference type="InterPro" id="IPR009080">
    <property type="entry name" value="tRNAsynth_Ia_anticodon-bd"/>
</dbReference>
<gene>
    <name evidence="11" type="primary">argS</name>
    <name evidence="15" type="ORF">ENN47_02245</name>
</gene>
<dbReference type="AlphaFoldDB" id="A0A7C1CV87"/>
<dbReference type="GO" id="GO:0006420">
    <property type="term" value="P:arginyl-tRNA aminoacylation"/>
    <property type="evidence" value="ECO:0007669"/>
    <property type="project" value="UniProtKB-UniRule"/>
</dbReference>
<dbReference type="GO" id="GO:0005737">
    <property type="term" value="C:cytoplasm"/>
    <property type="evidence" value="ECO:0007669"/>
    <property type="project" value="UniProtKB-SubCell"/>
</dbReference>
<dbReference type="SUPFAM" id="SSF52374">
    <property type="entry name" value="Nucleotidylyl transferase"/>
    <property type="match status" value="1"/>
</dbReference>
<dbReference type="PRINTS" id="PR01038">
    <property type="entry name" value="TRNASYNTHARG"/>
</dbReference>
<name>A0A7C1CV87_9BACT</name>
<evidence type="ECO:0000256" key="8">
    <source>
        <dbReference type="ARBA" id="ARBA00022917"/>
    </source>
</evidence>
<dbReference type="PROSITE" id="PS00178">
    <property type="entry name" value="AA_TRNA_LIGASE_I"/>
    <property type="match status" value="1"/>
</dbReference>
<dbReference type="Pfam" id="PF05746">
    <property type="entry name" value="DALR_1"/>
    <property type="match status" value="1"/>
</dbReference>
<feature type="domain" description="Arginyl tRNA synthetase N-terminal" evidence="14">
    <location>
        <begin position="4"/>
        <end position="86"/>
    </location>
</feature>
<evidence type="ECO:0000256" key="4">
    <source>
        <dbReference type="ARBA" id="ARBA00022490"/>
    </source>
</evidence>
<evidence type="ECO:0000256" key="10">
    <source>
        <dbReference type="ARBA" id="ARBA00049339"/>
    </source>
</evidence>